<reference evidence="2 3" key="1">
    <citation type="submission" date="2018-02" db="EMBL/GenBank/DDBJ databases">
        <title>8 Nocardia nova and 1 Nocardia cyriacigeorgica strain used for evolution to TMP-SMX.</title>
        <authorList>
            <person name="Mehta H."/>
            <person name="Weng J."/>
            <person name="Shamoo Y."/>
        </authorList>
    </citation>
    <scope>NUCLEOTIDE SEQUENCE [LARGE SCALE GENOMIC DNA]</scope>
    <source>
        <strain evidence="2 3">MDA3139</strain>
    </source>
</reference>
<dbReference type="Proteomes" id="UP000239874">
    <property type="component" value="Unassembled WGS sequence"/>
</dbReference>
<comment type="caution">
    <text evidence="2">The sequence shown here is derived from an EMBL/GenBank/DDBJ whole genome shotgun (WGS) entry which is preliminary data.</text>
</comment>
<feature type="region of interest" description="Disordered" evidence="1">
    <location>
        <begin position="1"/>
        <end position="84"/>
    </location>
</feature>
<dbReference type="EMBL" id="PSZC01000039">
    <property type="protein sequence ID" value="PPJ31908.1"/>
    <property type="molecule type" value="Genomic_DNA"/>
</dbReference>
<evidence type="ECO:0000313" key="2">
    <source>
        <dbReference type="EMBL" id="PPJ31908.1"/>
    </source>
</evidence>
<gene>
    <name evidence="2" type="ORF">C5E45_32985</name>
</gene>
<proteinExistence type="predicted"/>
<evidence type="ECO:0000256" key="1">
    <source>
        <dbReference type="SAM" id="MobiDB-lite"/>
    </source>
</evidence>
<feature type="compositionally biased region" description="Basic residues" evidence="1">
    <location>
        <begin position="41"/>
        <end position="72"/>
    </location>
</feature>
<name>A0A2S6ACU2_9NOCA</name>
<dbReference type="AlphaFoldDB" id="A0A2S6ACU2"/>
<protein>
    <submittedName>
        <fullName evidence="2">Uncharacterized protein</fullName>
    </submittedName>
</protein>
<sequence length="166" mass="18303">MRGRADGQHRAHGAWPVGHVLADPRVLPGHRPARPRDGRVRRARQAVRRHRRRRRLARRRPRPRGTGRRRGTRGGLTMPGPSFKLNRRGVREILNSSEMSELMTSAAEQAGEAASAELEGEGIEVEVTAYSTDRAAASIAVPVWAQAHRGALTRAAASLGLEVRPR</sequence>
<organism evidence="2 3">
    <name type="scientific">Nocardia nova</name>
    <dbReference type="NCBI Taxonomy" id="37330"/>
    <lineage>
        <taxon>Bacteria</taxon>
        <taxon>Bacillati</taxon>
        <taxon>Actinomycetota</taxon>
        <taxon>Actinomycetes</taxon>
        <taxon>Mycobacteriales</taxon>
        <taxon>Nocardiaceae</taxon>
        <taxon>Nocardia</taxon>
    </lineage>
</organism>
<evidence type="ECO:0000313" key="3">
    <source>
        <dbReference type="Proteomes" id="UP000239874"/>
    </source>
</evidence>
<accession>A0A2S6ACU2</accession>